<dbReference type="SUPFAM" id="SSF53850">
    <property type="entry name" value="Periplasmic binding protein-like II"/>
    <property type="match status" value="1"/>
</dbReference>
<name>A0A1A8TG96_9GAMM</name>
<keyword evidence="1 2" id="KW-0732">Signal</keyword>
<evidence type="ECO:0000313" key="3">
    <source>
        <dbReference type="EMBL" id="SBS31270.1"/>
    </source>
</evidence>
<feature type="signal peptide" evidence="2">
    <location>
        <begin position="1"/>
        <end position="26"/>
    </location>
</feature>
<evidence type="ECO:0000256" key="1">
    <source>
        <dbReference type="ARBA" id="ARBA00022729"/>
    </source>
</evidence>
<proteinExistence type="predicted"/>
<dbReference type="STRING" id="1792290.MSP8886_02045"/>
<dbReference type="AlphaFoldDB" id="A0A1A8TG96"/>
<accession>A0A1A8TG96</accession>
<dbReference type="OrthoDB" id="8673316at2"/>
<protein>
    <recommendedName>
        <fullName evidence="5">ABC transporter substrate-binding protein</fullName>
    </recommendedName>
</protein>
<feature type="chain" id="PRO_5008379018" description="ABC transporter substrate-binding protein" evidence="2">
    <location>
        <begin position="27"/>
        <end position="372"/>
    </location>
</feature>
<gene>
    <name evidence="3" type="ORF">MSP8886_02045</name>
</gene>
<dbReference type="Gene3D" id="3.40.190.10">
    <property type="entry name" value="Periplasmic binding protein-like II"/>
    <property type="match status" value="2"/>
</dbReference>
<reference evidence="3 4" key="1">
    <citation type="submission" date="2016-06" db="EMBL/GenBank/DDBJ databases">
        <authorList>
            <person name="Kjaerup R.B."/>
            <person name="Dalgaard T.S."/>
            <person name="Juul-Madsen H.R."/>
        </authorList>
    </citation>
    <scope>NUCLEOTIDE SEQUENCE [LARGE SCALE GENOMIC DNA]</scope>
    <source>
        <strain evidence="3 4">CECT 8886</strain>
    </source>
</reference>
<dbReference type="PANTHER" id="PTHR30006">
    <property type="entry name" value="THIAMINE-BINDING PERIPLASMIC PROTEIN-RELATED"/>
    <property type="match status" value="1"/>
</dbReference>
<dbReference type="EMBL" id="FLOB01000004">
    <property type="protein sequence ID" value="SBS31270.1"/>
    <property type="molecule type" value="Genomic_DNA"/>
</dbReference>
<evidence type="ECO:0000313" key="4">
    <source>
        <dbReference type="Proteomes" id="UP000092544"/>
    </source>
</evidence>
<dbReference type="Proteomes" id="UP000092544">
    <property type="component" value="Unassembled WGS sequence"/>
</dbReference>
<sequence>MKLSTKNAITAVAGCLLSVSSLSAFAADSFDLQALVKAAKQEPPLIVYASTGKIVKQAKAFDKKYGLHATGVKAKAPQILEIVSREARAHNVKTGVILLEDAPAGIEQLLSKGYVESWVPPDLAKHIPANYQHPLTVVLAPNVWAYNTKLYKTCPITNIWQLTEPKWHGKVAMQDPLGKPAYTDWFNQMATHHDKAVAAAYQAEFGKPLKTDESSATAAFVKALAENGPLLTSSDTAAAAAIGAPDVTNSFVGLISTAKFRKNKDGMKLGLCKNMVPFSGWSYPTLGLIVKGSHSPNAAKLFIHYVMTAQGIAPQSIDGKMSTNQTVRLPKNEPSGVGKVRNQIMGYEASSANSDWQSRQDWQDLWSLNYRK</sequence>
<evidence type="ECO:0008006" key="5">
    <source>
        <dbReference type="Google" id="ProtNLM"/>
    </source>
</evidence>
<organism evidence="3 4">
    <name type="scientific">Marinomonas spartinae</name>
    <dbReference type="NCBI Taxonomy" id="1792290"/>
    <lineage>
        <taxon>Bacteria</taxon>
        <taxon>Pseudomonadati</taxon>
        <taxon>Pseudomonadota</taxon>
        <taxon>Gammaproteobacteria</taxon>
        <taxon>Oceanospirillales</taxon>
        <taxon>Oceanospirillaceae</taxon>
        <taxon>Marinomonas</taxon>
    </lineage>
</organism>
<evidence type="ECO:0000256" key="2">
    <source>
        <dbReference type="SAM" id="SignalP"/>
    </source>
</evidence>
<dbReference type="Pfam" id="PF13531">
    <property type="entry name" value="SBP_bac_11"/>
    <property type="match status" value="1"/>
</dbReference>
<dbReference type="RefSeq" id="WP_083200901.1">
    <property type="nucleotide sequence ID" value="NZ_FLOB01000004.1"/>
</dbReference>
<keyword evidence="4" id="KW-1185">Reference proteome</keyword>